<keyword evidence="1" id="KW-0812">Transmembrane</keyword>
<keyword evidence="1" id="KW-0472">Membrane</keyword>
<organism evidence="2 3">
    <name type="scientific">Mortierella isabellina</name>
    <name type="common">Filamentous fungus</name>
    <name type="synonym">Umbelopsis isabellina</name>
    <dbReference type="NCBI Taxonomy" id="91625"/>
    <lineage>
        <taxon>Eukaryota</taxon>
        <taxon>Fungi</taxon>
        <taxon>Fungi incertae sedis</taxon>
        <taxon>Mucoromycota</taxon>
        <taxon>Mucoromycotina</taxon>
        <taxon>Umbelopsidomycetes</taxon>
        <taxon>Umbelopsidales</taxon>
        <taxon>Umbelopsidaceae</taxon>
        <taxon>Umbelopsis</taxon>
    </lineage>
</organism>
<reference evidence="2" key="1">
    <citation type="submission" date="2020-12" db="EMBL/GenBank/DDBJ databases">
        <title>Metabolic potential, ecology and presence of endohyphal bacteria is reflected in genomic diversity of Mucoromycotina.</title>
        <authorList>
            <person name="Muszewska A."/>
            <person name="Okrasinska A."/>
            <person name="Steczkiewicz K."/>
            <person name="Drgas O."/>
            <person name="Orlowska M."/>
            <person name="Perlinska-Lenart U."/>
            <person name="Aleksandrzak-Piekarczyk T."/>
            <person name="Szatraj K."/>
            <person name="Zielenkiewicz U."/>
            <person name="Pilsyk S."/>
            <person name="Malc E."/>
            <person name="Mieczkowski P."/>
            <person name="Kruszewska J.S."/>
            <person name="Biernat P."/>
            <person name="Pawlowska J."/>
        </authorList>
    </citation>
    <scope>NUCLEOTIDE SEQUENCE</scope>
    <source>
        <strain evidence="2">WA0000067209</strain>
    </source>
</reference>
<comment type="caution">
    <text evidence="2">The sequence shown here is derived from an EMBL/GenBank/DDBJ whole genome shotgun (WGS) entry which is preliminary data.</text>
</comment>
<proteinExistence type="predicted"/>
<keyword evidence="1" id="KW-1133">Transmembrane helix</keyword>
<dbReference type="OrthoDB" id="2369382at2759"/>
<feature type="transmembrane region" description="Helical" evidence="1">
    <location>
        <begin position="12"/>
        <end position="38"/>
    </location>
</feature>
<dbReference type="Proteomes" id="UP000654370">
    <property type="component" value="Unassembled WGS sequence"/>
</dbReference>
<protein>
    <submittedName>
        <fullName evidence="2">Uncharacterized protein</fullName>
    </submittedName>
</protein>
<keyword evidence="3" id="KW-1185">Reference proteome</keyword>
<dbReference type="EMBL" id="JAEPQZ010000002">
    <property type="protein sequence ID" value="KAG2184428.1"/>
    <property type="molecule type" value="Genomic_DNA"/>
</dbReference>
<evidence type="ECO:0000313" key="2">
    <source>
        <dbReference type="EMBL" id="KAG2184428.1"/>
    </source>
</evidence>
<feature type="transmembrane region" description="Helical" evidence="1">
    <location>
        <begin position="642"/>
        <end position="665"/>
    </location>
</feature>
<gene>
    <name evidence="2" type="ORF">INT43_000337</name>
</gene>
<sequence length="760" mass="82768">MPAVSISVPEAAAIISAANTVLSATFSLVVVVILLSLVNNKNSVNSWSTIGAMIQNSPWPVLLRTDAVRSLKVQASINAIAKLTLIGTFLTALTGIVTPLGLQDIIIDMGSTLQTMSYVKDDGPMGKVTSPRSKYQESRLCGGWYSDPCPGSTVGQSNGIRSVFTQIAANITSKFNSIDNDGPFNIQYRKYTIKVLNGNNNDELTTVGTLSRMQSFILKDDMMAIEGAVVDTTNNPGIGILQHSFPNEEGESSWSREILWLEPESACVDTNLTVRYQVSSDLVTSLVITKNSTVIVDNGGIANLTTIQPPTYKDNSTFIDLAYHAYTGAIWNNLATMRAFNTTRNSSQIGKIYQIYPEVELDAPFGQLGFRPLGFISLVAEANVTSAFVDETSYTDAYCRGYNATDIQDGTKPLISCALMLGSPRQLDDSTILAVNTTFEQPIYSCASAIRANIQQVNFTMTQPINNSTGFTSLKISRQNTNKSRFWAVEKTGMNISAASPYWGPVDPSHTSDPNLIIEEGNFMYLPPGTSDYGSGWLNEPGISSIWDSQGCSVPGRIFSVLKYGWNDASIHSVNSGFDISGKSDYNLNKLWQNLTASPQNASNVIKLVWTDFMANNVIGTGFPSTATVASRGQSVSYNLHYAIPAFITLALWLPTIVFALILLFTNRVTLHELKNAINQTSIGRSVINMNNPTSDSMANTKEWDKNDGRSKIGIKLEQTDSDASIAKFDYDPIEQPLHQTLQALIPAAKSSLRSRKTAE</sequence>
<evidence type="ECO:0000256" key="1">
    <source>
        <dbReference type="SAM" id="Phobius"/>
    </source>
</evidence>
<accession>A0A8H7Q1Y3</accession>
<name>A0A8H7Q1Y3_MORIS</name>
<dbReference type="AlphaFoldDB" id="A0A8H7Q1Y3"/>
<feature type="transmembrane region" description="Helical" evidence="1">
    <location>
        <begin position="79"/>
        <end position="102"/>
    </location>
</feature>
<evidence type="ECO:0000313" key="3">
    <source>
        <dbReference type="Proteomes" id="UP000654370"/>
    </source>
</evidence>